<name>A0A162WHA8_9FLAO</name>
<accession>A0A162WHA8</accession>
<sequence>MKNVNFQTGAIVAKTVSHYSSPEAVATIANFDATMTAGACSSCSSGVAEAKTISHYSSPQAVATVSEFDESLTAGACTCCSSSCGIVE</sequence>
<organism evidence="1 2">
    <name type="scientific">Aquimarina aggregata</name>
    <dbReference type="NCBI Taxonomy" id="1642818"/>
    <lineage>
        <taxon>Bacteria</taxon>
        <taxon>Pseudomonadati</taxon>
        <taxon>Bacteroidota</taxon>
        <taxon>Flavobacteriia</taxon>
        <taxon>Flavobacteriales</taxon>
        <taxon>Flavobacteriaceae</taxon>
        <taxon>Aquimarina</taxon>
    </lineage>
</organism>
<reference evidence="1 2" key="1">
    <citation type="submission" date="2016-01" db="EMBL/GenBank/DDBJ databases">
        <title>The draft genome sequence of Aquimarina sp. RZW4-3-2.</title>
        <authorList>
            <person name="Wang Y."/>
        </authorList>
    </citation>
    <scope>NUCLEOTIDE SEQUENCE [LARGE SCALE GENOMIC DNA]</scope>
    <source>
        <strain evidence="1 2">RZW4-3-2</strain>
    </source>
</reference>
<gene>
    <name evidence="1" type="ORF">AWE51_18820</name>
</gene>
<dbReference type="EMBL" id="LQRT01000060">
    <property type="protein sequence ID" value="KZS38100.1"/>
    <property type="molecule type" value="Genomic_DNA"/>
</dbReference>
<dbReference type="RefSeq" id="WP_066319973.1">
    <property type="nucleotide sequence ID" value="NZ_LQRT01000060.1"/>
</dbReference>
<evidence type="ECO:0000313" key="2">
    <source>
        <dbReference type="Proteomes" id="UP000076715"/>
    </source>
</evidence>
<dbReference type="AlphaFoldDB" id="A0A162WHA8"/>
<comment type="caution">
    <text evidence="1">The sequence shown here is derived from an EMBL/GenBank/DDBJ whole genome shotgun (WGS) entry which is preliminary data.</text>
</comment>
<proteinExistence type="predicted"/>
<protein>
    <submittedName>
        <fullName evidence="1">Uncharacterized protein</fullName>
    </submittedName>
</protein>
<keyword evidence="2" id="KW-1185">Reference proteome</keyword>
<dbReference type="Proteomes" id="UP000076715">
    <property type="component" value="Unassembled WGS sequence"/>
</dbReference>
<evidence type="ECO:0000313" key="1">
    <source>
        <dbReference type="EMBL" id="KZS38100.1"/>
    </source>
</evidence>